<keyword evidence="8" id="KW-1185">Reference proteome</keyword>
<dbReference type="PANTHER" id="PTHR45080">
    <property type="entry name" value="CONTACTIN 5"/>
    <property type="match status" value="1"/>
</dbReference>
<dbReference type="InterPro" id="IPR013783">
    <property type="entry name" value="Ig-like_fold"/>
</dbReference>
<keyword evidence="3" id="KW-1015">Disulfide bond</keyword>
<dbReference type="Proteomes" id="UP001165069">
    <property type="component" value="Unassembled WGS sequence"/>
</dbReference>
<evidence type="ECO:0000313" key="7">
    <source>
        <dbReference type="EMBL" id="GLH74894.1"/>
    </source>
</evidence>
<dbReference type="InterPro" id="IPR003343">
    <property type="entry name" value="Big_2"/>
</dbReference>
<reference evidence="7 8" key="1">
    <citation type="journal article" date="2023" name="Antonie Van Leeuwenhoek">
        <title>Mesoterricola silvestris gen. nov., sp. nov., Mesoterricola sediminis sp. nov., Geothrix oryzae sp. nov., Geothrix edaphica sp. nov., Geothrix rubra sp. nov., and Geothrix limicola sp. nov., six novel members of Acidobacteriota isolated from soils.</title>
        <authorList>
            <person name="Itoh H."/>
            <person name="Sugisawa Y."/>
            <person name="Mise K."/>
            <person name="Xu Z."/>
            <person name="Kuniyasu M."/>
            <person name="Ushijima N."/>
            <person name="Kawano K."/>
            <person name="Kobayashi E."/>
            <person name="Shiratori Y."/>
            <person name="Masuda Y."/>
            <person name="Senoo K."/>
        </authorList>
    </citation>
    <scope>NUCLEOTIDE SEQUENCE [LARGE SCALE GENOMIC DNA]</scope>
    <source>
        <strain evidence="7 8">Red804</strain>
    </source>
</reference>
<evidence type="ECO:0000256" key="3">
    <source>
        <dbReference type="ARBA" id="ARBA00023157"/>
    </source>
</evidence>
<dbReference type="Gene3D" id="2.60.40.1080">
    <property type="match status" value="5"/>
</dbReference>
<keyword evidence="2" id="KW-0677">Repeat</keyword>
<dbReference type="InterPro" id="IPR022385">
    <property type="entry name" value="Rhs_assc_core"/>
</dbReference>
<dbReference type="InterPro" id="IPR003599">
    <property type="entry name" value="Ig_sub"/>
</dbReference>
<dbReference type="CDD" id="cd00146">
    <property type="entry name" value="PKD"/>
    <property type="match status" value="1"/>
</dbReference>
<dbReference type="PANTHER" id="PTHR45080:SF8">
    <property type="entry name" value="IG-LIKE DOMAIN-CONTAINING PROTEIN"/>
    <property type="match status" value="1"/>
</dbReference>
<sequence length="1382" mass="139314">MTMHSMIKALRNLVCVVSLITGSLWARPINSPPAGASIGYPWTNQTYWTGQTINFTGNTDMGTSFTWTFGDGVSSSLQNPAHAYSSPGTYLVTFKASGTGYSTSTAQITLYIVAPPTIGTFTATPNSIRNGTSTTLAWSTTNATSLSISQGVGSVTGATSKVVSPTTTAQYVLTASNAGGSVTGSVTVNVYTVSVSVSPTSASLLLGETRTFSANVTPANQGVTWSASGGSINSGGSYTATSSGNFTVSAQSIEDPTKTAAASITVASVSVATPTPVNASVNAGNALQFTSTASGAVNSGVYWSVSGGGSISGSGLFTAATAGTYTVTATSVADASKSASTSVTVNSVVTGVSINPTTVALRAGEGTTFTASANGLGGNNTSVTWSATGGSVSNGAYTAPIAAGTYYVTATSVQDSSKSTRATVTVSPIVVATPTPTNGSVNAGNTLQFSAVVTGAVNTGVTWSTNAGCTINGSGLFSANSGGTFTVTATSVADPSKSASTQVTVNSVVTGVNLSPTTVNALAGGSYTFTASATGIGGVNPAVTWSTTGGSISNGTYTAPIAAGTYNVTATSAQDASKSATASVTVATIAVGTPTPVNGSVNAGSSLQYTSSVSGAANGAVTWSVSGGQTINGSGLFSATTAGTYTVTATSAADPTKSASTQVTVNSVVTGVNLSKTTLNLKAGESTPLTATAVGLGGVNPSVTWSTTGGTYSNGIYTAPVVDGNYTVTATSQQDQSKSASATVVVSPITVATPTAPSGPVYAGNNLLFSTSVTGAANTSVTWSVSGGGTIDGNGLFTATTVGGPYTVTAASVANPLVSSSTQVTVLSLSGNLAGATTVVSGGSATLTPSFSAGNAVLNPGNRPVTSGVGVTVGPLSSTTTYTLTVTNGGYTEPTKSATVTVVSVSTPGPQGSTVNNGGQLQFSATANGAGNSAVTWYVSGGGTIDGNGLFTATTIGGPYTVTATSAAFPQAQASTQVTVVGLSVSLAGATTVPSGHMATLTPSFAAGTGVLNPGNIIVRNGVGVVVGPVTTTTDYTLTVTNGAYQESASARVTVKAWVLKWKKDILYVGAKEVAEVDTQGTHVTMVDHLGSPRYLVGPTGALEGEQKYLPFGESLMSPADASKFAKGFTNHEQTDPSGLIYMQARFYAPWYGRFLSPDPARDQHFEETQSWNIYSYVQNNPTMNFDPNGMEIKYATVINGNSVALAKNDPLVQRTAGAAINYLNKSDVYAKAIQTVESSKQVTWVFIEEGSTRGDQGGKSIAWDPTNGTMLQNDRGQDTGQIQSPAVTLGHELGHRAEELEHPKEYDKNAQTDLPNAYQRAEEKRNITQVETPGNKQLGEPTRTNHLGRDVKVKGPTSRTPVRGKEQVDATSKKKLEDKGR</sequence>
<dbReference type="InterPro" id="IPR022409">
    <property type="entry name" value="PKD/Chitinase_dom"/>
</dbReference>
<protein>
    <recommendedName>
        <fullName evidence="6">PKD domain-containing protein</fullName>
    </recommendedName>
</protein>
<feature type="signal peptide" evidence="5">
    <location>
        <begin position="1"/>
        <end position="26"/>
    </location>
</feature>
<dbReference type="Gene3D" id="2.180.10.10">
    <property type="entry name" value="RHS repeat-associated core"/>
    <property type="match status" value="1"/>
</dbReference>
<dbReference type="InterPro" id="IPR056823">
    <property type="entry name" value="TEN-like_YD-shell"/>
</dbReference>
<dbReference type="InterPro" id="IPR050958">
    <property type="entry name" value="Cell_Adh-Cytoskel_Orgn"/>
</dbReference>
<feature type="chain" id="PRO_5045631502" description="PKD domain-containing protein" evidence="5">
    <location>
        <begin position="27"/>
        <end position="1382"/>
    </location>
</feature>
<feature type="domain" description="PKD" evidence="6">
    <location>
        <begin position="56"/>
        <end position="115"/>
    </location>
</feature>
<dbReference type="Pfam" id="PF25023">
    <property type="entry name" value="TEN_YD-shell"/>
    <property type="match status" value="1"/>
</dbReference>
<name>A0ABQ5QM80_9BACT</name>
<comment type="caution">
    <text evidence="7">The sequence shown here is derived from an EMBL/GenBank/DDBJ whole genome shotgun (WGS) entry which is preliminary data.</text>
</comment>
<gene>
    <name evidence="7" type="ORF">GETHLI_33960</name>
</gene>
<dbReference type="PROSITE" id="PS50093">
    <property type="entry name" value="PKD"/>
    <property type="match status" value="1"/>
</dbReference>
<dbReference type="InterPro" id="IPR035986">
    <property type="entry name" value="PKD_dom_sf"/>
</dbReference>
<dbReference type="EMBL" id="BSDE01000009">
    <property type="protein sequence ID" value="GLH74894.1"/>
    <property type="molecule type" value="Genomic_DNA"/>
</dbReference>
<dbReference type="SMART" id="SM00089">
    <property type="entry name" value="PKD"/>
    <property type="match status" value="3"/>
</dbReference>
<organism evidence="7 8">
    <name type="scientific">Geothrix limicola</name>
    <dbReference type="NCBI Taxonomy" id="2927978"/>
    <lineage>
        <taxon>Bacteria</taxon>
        <taxon>Pseudomonadati</taxon>
        <taxon>Acidobacteriota</taxon>
        <taxon>Holophagae</taxon>
        <taxon>Holophagales</taxon>
        <taxon>Holophagaceae</taxon>
        <taxon>Geothrix</taxon>
    </lineage>
</organism>
<evidence type="ECO:0000259" key="6">
    <source>
        <dbReference type="PROSITE" id="PS50093"/>
    </source>
</evidence>
<dbReference type="RefSeq" id="WP_285577702.1">
    <property type="nucleotide sequence ID" value="NZ_BSDE01000009.1"/>
</dbReference>
<keyword evidence="1 5" id="KW-0732">Signal</keyword>
<proteinExistence type="predicted"/>
<evidence type="ECO:0000256" key="5">
    <source>
        <dbReference type="SAM" id="SignalP"/>
    </source>
</evidence>
<feature type="compositionally biased region" description="Basic and acidic residues" evidence="4">
    <location>
        <begin position="1364"/>
        <end position="1382"/>
    </location>
</feature>
<dbReference type="Gene3D" id="2.60.40.10">
    <property type="entry name" value="Immunoglobulins"/>
    <property type="match status" value="1"/>
</dbReference>
<evidence type="ECO:0000256" key="2">
    <source>
        <dbReference type="ARBA" id="ARBA00022737"/>
    </source>
</evidence>
<feature type="region of interest" description="Disordered" evidence="4">
    <location>
        <begin position="1322"/>
        <end position="1382"/>
    </location>
</feature>
<dbReference type="NCBIfam" id="TIGR03696">
    <property type="entry name" value="Rhs_assc_core"/>
    <property type="match status" value="1"/>
</dbReference>
<accession>A0ABQ5QM80</accession>
<dbReference type="InterPro" id="IPR000601">
    <property type="entry name" value="PKD_dom"/>
</dbReference>
<dbReference type="Pfam" id="PF18911">
    <property type="entry name" value="PKD_4"/>
    <property type="match status" value="1"/>
</dbReference>
<evidence type="ECO:0000313" key="8">
    <source>
        <dbReference type="Proteomes" id="UP001165069"/>
    </source>
</evidence>
<evidence type="ECO:0000256" key="4">
    <source>
        <dbReference type="SAM" id="MobiDB-lite"/>
    </source>
</evidence>
<evidence type="ECO:0000256" key="1">
    <source>
        <dbReference type="ARBA" id="ARBA00022729"/>
    </source>
</evidence>
<dbReference type="SMART" id="SM00635">
    <property type="entry name" value="BID_2"/>
    <property type="match status" value="4"/>
</dbReference>
<dbReference type="SMART" id="SM00409">
    <property type="entry name" value="IG"/>
    <property type="match status" value="10"/>
</dbReference>
<dbReference type="SUPFAM" id="SSF49299">
    <property type="entry name" value="PKD domain"/>
    <property type="match status" value="1"/>
</dbReference>